<dbReference type="Proteomes" id="UP000810292">
    <property type="component" value="Unassembled WGS sequence"/>
</dbReference>
<evidence type="ECO:0000313" key="11">
    <source>
        <dbReference type="Proteomes" id="UP000810292"/>
    </source>
</evidence>
<accession>A0A9D9IBS7</accession>
<evidence type="ECO:0000256" key="7">
    <source>
        <dbReference type="SAM" id="Phobius"/>
    </source>
</evidence>
<dbReference type="GO" id="GO:0022857">
    <property type="term" value="F:transmembrane transporter activity"/>
    <property type="evidence" value="ECO:0007669"/>
    <property type="project" value="TreeGrafter"/>
</dbReference>
<dbReference type="GO" id="GO:0005886">
    <property type="term" value="C:plasma membrane"/>
    <property type="evidence" value="ECO:0007669"/>
    <property type="project" value="UniProtKB-SubCell"/>
</dbReference>
<dbReference type="Pfam" id="PF02687">
    <property type="entry name" value="FtsX"/>
    <property type="match status" value="1"/>
</dbReference>
<protein>
    <submittedName>
        <fullName evidence="10">ABC transporter permease</fullName>
    </submittedName>
</protein>
<proteinExistence type="inferred from homology"/>
<evidence type="ECO:0000256" key="5">
    <source>
        <dbReference type="ARBA" id="ARBA00023136"/>
    </source>
</evidence>
<keyword evidence="2" id="KW-1003">Cell membrane</keyword>
<evidence type="ECO:0000256" key="1">
    <source>
        <dbReference type="ARBA" id="ARBA00004651"/>
    </source>
</evidence>
<name>A0A9D9IBS7_9SPIO</name>
<dbReference type="PANTHER" id="PTHR30572">
    <property type="entry name" value="MEMBRANE COMPONENT OF TRANSPORTER-RELATED"/>
    <property type="match status" value="1"/>
</dbReference>
<evidence type="ECO:0000256" key="2">
    <source>
        <dbReference type="ARBA" id="ARBA00022475"/>
    </source>
</evidence>
<dbReference type="AlphaFoldDB" id="A0A9D9IBS7"/>
<comment type="similarity">
    <text evidence="6">Belongs to the ABC-4 integral membrane protein family.</text>
</comment>
<keyword evidence="3 7" id="KW-0812">Transmembrane</keyword>
<dbReference type="InterPro" id="IPR025857">
    <property type="entry name" value="MacB_PCD"/>
</dbReference>
<evidence type="ECO:0000256" key="6">
    <source>
        <dbReference type="ARBA" id="ARBA00038076"/>
    </source>
</evidence>
<gene>
    <name evidence="10" type="ORF">IAA72_05680</name>
</gene>
<comment type="caution">
    <text evidence="10">The sequence shown here is derived from an EMBL/GenBank/DDBJ whole genome shotgun (WGS) entry which is preliminary data.</text>
</comment>
<evidence type="ECO:0000259" key="8">
    <source>
        <dbReference type="Pfam" id="PF02687"/>
    </source>
</evidence>
<feature type="transmembrane region" description="Helical" evidence="7">
    <location>
        <begin position="324"/>
        <end position="348"/>
    </location>
</feature>
<dbReference type="InterPro" id="IPR003838">
    <property type="entry name" value="ABC3_permease_C"/>
</dbReference>
<feature type="transmembrane region" description="Helical" evidence="7">
    <location>
        <begin position="354"/>
        <end position="377"/>
    </location>
</feature>
<evidence type="ECO:0000313" key="10">
    <source>
        <dbReference type="EMBL" id="MBO8469255.1"/>
    </source>
</evidence>
<keyword evidence="4 7" id="KW-1133">Transmembrane helix</keyword>
<dbReference type="EMBL" id="JADIMF010000086">
    <property type="protein sequence ID" value="MBO8469255.1"/>
    <property type="molecule type" value="Genomic_DNA"/>
</dbReference>
<organism evidence="10 11">
    <name type="scientific">Candidatus Ornithospirochaeta stercoravium</name>
    <dbReference type="NCBI Taxonomy" id="2840897"/>
    <lineage>
        <taxon>Bacteria</taxon>
        <taxon>Pseudomonadati</taxon>
        <taxon>Spirochaetota</taxon>
        <taxon>Spirochaetia</taxon>
        <taxon>Spirochaetales</taxon>
        <taxon>Spirochaetaceae</taxon>
        <taxon>Spirochaetaceae incertae sedis</taxon>
        <taxon>Candidatus Ornithospirochaeta</taxon>
    </lineage>
</organism>
<reference evidence="10" key="1">
    <citation type="submission" date="2020-10" db="EMBL/GenBank/DDBJ databases">
        <authorList>
            <person name="Gilroy R."/>
        </authorList>
    </citation>
    <scope>NUCLEOTIDE SEQUENCE</scope>
    <source>
        <strain evidence="10">14700</strain>
    </source>
</reference>
<dbReference type="InterPro" id="IPR050250">
    <property type="entry name" value="Macrolide_Exporter_MacB"/>
</dbReference>
<dbReference type="Pfam" id="PF12704">
    <property type="entry name" value="MacB_PCD"/>
    <property type="match status" value="1"/>
</dbReference>
<evidence type="ECO:0000256" key="3">
    <source>
        <dbReference type="ARBA" id="ARBA00022692"/>
    </source>
</evidence>
<comment type="subcellular location">
    <subcellularLocation>
        <location evidence="1">Cell membrane</location>
        <topology evidence="1">Multi-pass membrane protein</topology>
    </subcellularLocation>
</comment>
<reference evidence="10" key="2">
    <citation type="journal article" date="2021" name="PeerJ">
        <title>Extensive microbial diversity within the chicken gut microbiome revealed by metagenomics and culture.</title>
        <authorList>
            <person name="Gilroy R."/>
            <person name="Ravi A."/>
            <person name="Getino M."/>
            <person name="Pursley I."/>
            <person name="Horton D.L."/>
            <person name="Alikhan N.F."/>
            <person name="Baker D."/>
            <person name="Gharbi K."/>
            <person name="Hall N."/>
            <person name="Watson M."/>
            <person name="Adriaenssens E.M."/>
            <person name="Foster-Nyarko E."/>
            <person name="Jarju S."/>
            <person name="Secka A."/>
            <person name="Antonio M."/>
            <person name="Oren A."/>
            <person name="Chaudhuri R.R."/>
            <person name="La Ragione R."/>
            <person name="Hildebrand F."/>
            <person name="Pallen M.J."/>
        </authorList>
    </citation>
    <scope>NUCLEOTIDE SEQUENCE</scope>
    <source>
        <strain evidence="10">14700</strain>
    </source>
</reference>
<sequence>MVSENIRMALRSMASSKMRTFLSLLGIVIGVASVVAIMNLGRSAAVSMSASFDAGGLNTITIRPRGNARETMVFTEDFSYTLQNEIEGIAEVLPLVSSSAIVRYRGEIAEGVGVQGVTSDYFASNSLEVEDGRFFTAMDNLSRRQVAVIGSELASDLFPAGNAVGSYISVMRNQARSFEVVGVLAEHDTSQGSSFDDVLFMPYNTYTERFRRTDQVGTYNIKTEDGYDAVAIADNIENYLDTLIGSDYYRLFSPATMKAMSDEITGTFTTFLAAIAAISLAVGGIGIMNIMLVSVSERTGEIGIRKALGAAPSVIRMQFLSESVVVSASGGLLGLVLGCVISVIGAHISGWVPSLSLGAITVAVAFPIFIGIFFGWYPAAKAARLQPMEALQRD</sequence>
<keyword evidence="5 7" id="KW-0472">Membrane</keyword>
<evidence type="ECO:0000256" key="4">
    <source>
        <dbReference type="ARBA" id="ARBA00022989"/>
    </source>
</evidence>
<evidence type="ECO:0000259" key="9">
    <source>
        <dbReference type="Pfam" id="PF12704"/>
    </source>
</evidence>
<dbReference type="PANTHER" id="PTHR30572:SF4">
    <property type="entry name" value="ABC TRANSPORTER PERMEASE YTRF"/>
    <property type="match status" value="1"/>
</dbReference>
<feature type="domain" description="MacB-like periplasmic core" evidence="9">
    <location>
        <begin position="20"/>
        <end position="238"/>
    </location>
</feature>
<feature type="domain" description="ABC3 transporter permease C-terminal" evidence="8">
    <location>
        <begin position="274"/>
        <end position="387"/>
    </location>
</feature>
<feature type="transmembrane region" description="Helical" evidence="7">
    <location>
        <begin position="271"/>
        <end position="295"/>
    </location>
</feature>